<evidence type="ECO:0000256" key="1">
    <source>
        <dbReference type="SAM" id="Phobius"/>
    </source>
</evidence>
<dbReference type="EMBL" id="AF287134">
    <property type="protein sequence ID" value="AAG18421.1"/>
    <property type="molecule type" value="Genomic_DNA"/>
</dbReference>
<protein>
    <submittedName>
        <fullName evidence="2">Orf154</fullName>
    </submittedName>
</protein>
<keyword evidence="1" id="KW-0472">Membrane</keyword>
<dbReference type="RefSeq" id="NP_066452.1">
    <property type="nucleotide sequence ID" value="NC_002571.1"/>
</dbReference>
<evidence type="ECO:0000313" key="2">
    <source>
        <dbReference type="EMBL" id="AAG18421.1"/>
    </source>
</evidence>
<keyword evidence="1" id="KW-1133">Transmembrane helix</keyword>
<reference evidence="2" key="1">
    <citation type="submission" date="2000-07" db="EMBL/GenBank/DDBJ databases">
        <title>Phylogenetic relationships of stramenopile algae, based on complete mitochondrial genome sequences.</title>
        <authorList>
            <person name="Burger G."/>
            <person name="Lang B.F."/>
            <person name="Gray W.M.M.W."/>
        </authorList>
    </citation>
    <scope>NUCLEOTIDE SEQUENCE</scope>
</reference>
<dbReference type="GeneID" id="1501642"/>
<proteinExistence type="predicted"/>
<dbReference type="GeneID" id="1501641"/>
<name>Q9G294_OCHDN</name>
<organism evidence="2">
    <name type="scientific">Ochromonas danica</name>
    <name type="common">Golden alga</name>
    <name type="synonym">Chlorochromonas danica</name>
    <dbReference type="NCBI Taxonomy" id="2986"/>
    <lineage>
        <taxon>Eukaryota</taxon>
        <taxon>Sar</taxon>
        <taxon>Stramenopiles</taxon>
        <taxon>Ochrophyta</taxon>
        <taxon>Chrysophyceae</taxon>
        <taxon>Chromulinales</taxon>
        <taxon>Chromulinaceae</taxon>
        <taxon>Ochromonas</taxon>
    </lineage>
</organism>
<sequence>MFNIHDILSKLKKFLSGIISKLKTNANFSIIKVSEKFDILKIKLKSFFSISTITNIKEKTVETMSFILIMLLGIIWLILDIIFLSEFSTFFFCVFSFCNMYILFSYSIDELPFWLPIYYIILSMLFVFLLGYTFSIHSNSIEKYVEEKLTKKKK</sequence>
<geneLocation type="mitochondrion" evidence="2"/>
<feature type="transmembrane region" description="Helical" evidence="1">
    <location>
        <begin position="90"/>
        <end position="108"/>
    </location>
</feature>
<accession>Q9G294</accession>
<dbReference type="AlphaFoldDB" id="Q9G294"/>
<feature type="transmembrane region" description="Helical" evidence="1">
    <location>
        <begin position="64"/>
        <end position="83"/>
    </location>
</feature>
<keyword evidence="2" id="KW-0496">Mitochondrion</keyword>
<feature type="transmembrane region" description="Helical" evidence="1">
    <location>
        <begin position="114"/>
        <end position="134"/>
    </location>
</feature>
<dbReference type="EMBL" id="AF287134">
    <property type="protein sequence ID" value="AAG18418.1"/>
    <property type="molecule type" value="Genomic_DNA"/>
</dbReference>
<dbReference type="RefSeq" id="NP_066411.1">
    <property type="nucleotide sequence ID" value="NC_002571.1"/>
</dbReference>
<keyword evidence="1" id="KW-0812">Transmembrane</keyword>